<dbReference type="SUPFAM" id="SSF46579">
    <property type="entry name" value="Prefoldin"/>
    <property type="match status" value="1"/>
</dbReference>
<name>R7QFV6_CHOCR</name>
<dbReference type="STRING" id="2769.R7QFV6"/>
<evidence type="ECO:0000256" key="1">
    <source>
        <dbReference type="ARBA" id="ARBA00010048"/>
    </source>
</evidence>
<dbReference type="Pfam" id="PF02996">
    <property type="entry name" value="Prefoldin"/>
    <property type="match status" value="1"/>
</dbReference>
<dbReference type="RefSeq" id="XP_005716124.1">
    <property type="nucleotide sequence ID" value="XM_005716067.1"/>
</dbReference>
<dbReference type="PhylomeDB" id="R7QFV6"/>
<dbReference type="GO" id="GO:0005737">
    <property type="term" value="C:cytoplasm"/>
    <property type="evidence" value="ECO:0007669"/>
    <property type="project" value="TreeGrafter"/>
</dbReference>
<dbReference type="Proteomes" id="UP000012073">
    <property type="component" value="Unassembled WGS sequence"/>
</dbReference>
<dbReference type="AlphaFoldDB" id="R7QFV6"/>
<evidence type="ECO:0000256" key="2">
    <source>
        <dbReference type="ARBA" id="ARBA00023186"/>
    </source>
</evidence>
<dbReference type="FunFam" id="1.10.287.370:FF:000001">
    <property type="entry name" value="Prefoldin subunit 3"/>
    <property type="match status" value="1"/>
</dbReference>
<dbReference type="Gramene" id="CDF36305">
    <property type="protein sequence ID" value="CDF36305"/>
    <property type="gene ID" value="CHC_T00004665001"/>
</dbReference>
<accession>R7QFV6</accession>
<gene>
    <name evidence="4" type="ORF">CHC_T00004665001</name>
</gene>
<dbReference type="PIRSF" id="PIRSF016396">
    <property type="entry name" value="Prefoldin_subunit_3"/>
    <property type="match status" value="1"/>
</dbReference>
<dbReference type="InterPro" id="IPR009053">
    <property type="entry name" value="Prefoldin"/>
</dbReference>
<reference evidence="5" key="1">
    <citation type="journal article" date="2013" name="Proc. Natl. Acad. Sci. U.S.A.">
        <title>Genome structure and metabolic features in the red seaweed Chondrus crispus shed light on evolution of the Archaeplastida.</title>
        <authorList>
            <person name="Collen J."/>
            <person name="Porcel B."/>
            <person name="Carre W."/>
            <person name="Ball S.G."/>
            <person name="Chaparro C."/>
            <person name="Tonon T."/>
            <person name="Barbeyron T."/>
            <person name="Michel G."/>
            <person name="Noel B."/>
            <person name="Valentin K."/>
            <person name="Elias M."/>
            <person name="Artiguenave F."/>
            <person name="Arun A."/>
            <person name="Aury J.M."/>
            <person name="Barbosa-Neto J.F."/>
            <person name="Bothwell J.H."/>
            <person name="Bouget F.Y."/>
            <person name="Brillet L."/>
            <person name="Cabello-Hurtado F."/>
            <person name="Capella-Gutierrez S."/>
            <person name="Charrier B."/>
            <person name="Cladiere L."/>
            <person name="Cock J.M."/>
            <person name="Coelho S.M."/>
            <person name="Colleoni C."/>
            <person name="Czjzek M."/>
            <person name="Da Silva C."/>
            <person name="Delage L."/>
            <person name="Denoeud F."/>
            <person name="Deschamps P."/>
            <person name="Dittami S.M."/>
            <person name="Gabaldon T."/>
            <person name="Gachon C.M."/>
            <person name="Groisillier A."/>
            <person name="Herve C."/>
            <person name="Jabbari K."/>
            <person name="Katinka M."/>
            <person name="Kloareg B."/>
            <person name="Kowalczyk N."/>
            <person name="Labadie K."/>
            <person name="Leblanc C."/>
            <person name="Lopez P.J."/>
            <person name="McLachlan D.H."/>
            <person name="Meslet-Cladiere L."/>
            <person name="Moustafa A."/>
            <person name="Nehr Z."/>
            <person name="Nyvall Collen P."/>
            <person name="Panaud O."/>
            <person name="Partensky F."/>
            <person name="Poulain J."/>
            <person name="Rensing S.A."/>
            <person name="Rousvoal S."/>
            <person name="Samson G."/>
            <person name="Symeonidi A."/>
            <person name="Weissenbach J."/>
            <person name="Zambounis A."/>
            <person name="Wincker P."/>
            <person name="Boyen C."/>
        </authorList>
    </citation>
    <scope>NUCLEOTIDE SEQUENCE [LARGE SCALE GENOMIC DNA]</scope>
    <source>
        <strain evidence="5">cv. Stackhouse</strain>
    </source>
</reference>
<keyword evidence="2 3" id="KW-0143">Chaperone</keyword>
<evidence type="ECO:0000313" key="4">
    <source>
        <dbReference type="EMBL" id="CDF36305.1"/>
    </source>
</evidence>
<proteinExistence type="inferred from homology"/>
<dbReference type="KEGG" id="ccp:CHC_T00004665001"/>
<protein>
    <recommendedName>
        <fullName evidence="3">Prefoldin subunit 3</fullName>
    </recommendedName>
</protein>
<comment type="similarity">
    <text evidence="1 3">Belongs to the prefoldin subunit alpha family.</text>
</comment>
<dbReference type="OrthoDB" id="6375174at2759"/>
<evidence type="ECO:0000256" key="3">
    <source>
        <dbReference type="PIRNR" id="PIRNR016396"/>
    </source>
</evidence>
<dbReference type="PANTHER" id="PTHR12409:SF0">
    <property type="entry name" value="PREFOLDIN SUBUNIT 3"/>
    <property type="match status" value="1"/>
</dbReference>
<organism evidence="4 5">
    <name type="scientific">Chondrus crispus</name>
    <name type="common">Carrageen Irish moss</name>
    <name type="synonym">Polymorpha crispa</name>
    <dbReference type="NCBI Taxonomy" id="2769"/>
    <lineage>
        <taxon>Eukaryota</taxon>
        <taxon>Rhodophyta</taxon>
        <taxon>Florideophyceae</taxon>
        <taxon>Rhodymeniophycidae</taxon>
        <taxon>Gigartinales</taxon>
        <taxon>Gigartinaceae</taxon>
        <taxon>Chondrus</taxon>
    </lineage>
</organism>
<dbReference type="Gene3D" id="1.10.287.370">
    <property type="match status" value="1"/>
</dbReference>
<dbReference type="OMA" id="YNYDVHQ"/>
<dbReference type="InterPro" id="IPR016655">
    <property type="entry name" value="PFD3"/>
</dbReference>
<evidence type="ECO:0000313" key="5">
    <source>
        <dbReference type="Proteomes" id="UP000012073"/>
    </source>
</evidence>
<dbReference type="GO" id="GO:0006457">
    <property type="term" value="P:protein folding"/>
    <property type="evidence" value="ECO:0007669"/>
    <property type="project" value="UniProtKB-UniRule"/>
</dbReference>
<dbReference type="InterPro" id="IPR004127">
    <property type="entry name" value="Prefoldin_subunit_alpha"/>
</dbReference>
<dbReference type="GO" id="GO:0007021">
    <property type="term" value="P:tubulin complex assembly"/>
    <property type="evidence" value="ECO:0007669"/>
    <property type="project" value="TreeGrafter"/>
</dbReference>
<comment type="function">
    <text evidence="3">Binds specifically to cytosolic chaperonin (c-CPN) and transfers target proteins to it. Binds to nascent polypeptide chain and promotes folding in an environment in which there are many competing pathways for nonnative proteins.</text>
</comment>
<dbReference type="PANTHER" id="PTHR12409">
    <property type="entry name" value="PREFOLDIN SUBUNIT 3"/>
    <property type="match status" value="1"/>
</dbReference>
<dbReference type="GO" id="GO:0007017">
    <property type="term" value="P:microtubule-based process"/>
    <property type="evidence" value="ECO:0007669"/>
    <property type="project" value="TreeGrafter"/>
</dbReference>
<dbReference type="GO" id="GO:0015631">
    <property type="term" value="F:tubulin binding"/>
    <property type="evidence" value="ECO:0007669"/>
    <property type="project" value="TreeGrafter"/>
</dbReference>
<dbReference type="CDD" id="cd23156">
    <property type="entry name" value="Prefoldin_3"/>
    <property type="match status" value="1"/>
</dbReference>
<dbReference type="EMBL" id="HG001769">
    <property type="protein sequence ID" value="CDF36305.1"/>
    <property type="molecule type" value="Genomic_DNA"/>
</dbReference>
<sequence length="212" mass="22834">MSKESAAITGAVQVPDSVVTIPNSGEKHHGIPTAVFFDDVASLAVKNTATGLIDKLSALSQKYRFFEEKLLKSRDTLGEKIAEVQRALKAVTSLEEKSTRSGDNSSDIETQFELSDGIYVQAVVPPSRAVCLWLGANIMVEYSYKEAITLLTKNLGSAQTNLAETNADISYLRDQLNTTDINLSRVYNHHVQSVRKAAAQGSASKTAIGAAT</sequence>
<keyword evidence="5" id="KW-1185">Reference proteome</keyword>
<comment type="subunit">
    <text evidence="3">Heterohexamer of two PFD-alpha type and four PFD-beta type subunits.</text>
</comment>
<dbReference type="GO" id="GO:0016272">
    <property type="term" value="C:prefoldin complex"/>
    <property type="evidence" value="ECO:0007669"/>
    <property type="project" value="UniProtKB-UniRule"/>
</dbReference>
<dbReference type="GeneID" id="17323844"/>